<dbReference type="InterPro" id="IPR001245">
    <property type="entry name" value="Ser-Thr/Tyr_kinase_cat_dom"/>
</dbReference>
<keyword evidence="11" id="KW-1185">Reference proteome</keyword>
<dbReference type="Pfam" id="PF07714">
    <property type="entry name" value="PK_Tyr_Ser-Thr"/>
    <property type="match status" value="1"/>
</dbReference>
<name>A0A498K3D3_MALDO</name>
<dbReference type="Gene3D" id="3.30.200.20">
    <property type="entry name" value="Phosphorylase Kinase, domain 1"/>
    <property type="match status" value="1"/>
</dbReference>
<evidence type="ECO:0000256" key="2">
    <source>
        <dbReference type="ARBA" id="ARBA00022679"/>
    </source>
</evidence>
<dbReference type="EMBL" id="RDQH01000330">
    <property type="protein sequence ID" value="RXI01878.1"/>
    <property type="molecule type" value="Genomic_DNA"/>
</dbReference>
<dbReference type="STRING" id="3750.A0A498K3D3"/>
<dbReference type="Pfam" id="PF04101">
    <property type="entry name" value="Glyco_tran_28_C"/>
    <property type="match status" value="1"/>
</dbReference>
<evidence type="ECO:0000313" key="11">
    <source>
        <dbReference type="Proteomes" id="UP000290289"/>
    </source>
</evidence>
<dbReference type="GO" id="GO:0004674">
    <property type="term" value="F:protein serine/threonine kinase activity"/>
    <property type="evidence" value="ECO:0007669"/>
    <property type="project" value="UniProtKB-KW"/>
</dbReference>
<evidence type="ECO:0000256" key="5">
    <source>
        <dbReference type="ARBA" id="ARBA00022840"/>
    </source>
</evidence>
<keyword evidence="5 6" id="KW-0067">ATP-binding</keyword>
<evidence type="ECO:0000256" key="8">
    <source>
        <dbReference type="SAM" id="Phobius"/>
    </source>
</evidence>
<dbReference type="PROSITE" id="PS00108">
    <property type="entry name" value="PROTEIN_KINASE_ST"/>
    <property type="match status" value="1"/>
</dbReference>
<keyword evidence="8" id="KW-1133">Transmembrane helix</keyword>
<comment type="caution">
    <text evidence="10">The sequence shown here is derived from an EMBL/GenBank/DDBJ whole genome shotgun (WGS) entry which is preliminary data.</text>
</comment>
<evidence type="ECO:0000256" key="4">
    <source>
        <dbReference type="ARBA" id="ARBA00022777"/>
    </source>
</evidence>
<proteinExistence type="predicted"/>
<evidence type="ECO:0000313" key="10">
    <source>
        <dbReference type="EMBL" id="RXI01878.1"/>
    </source>
</evidence>
<dbReference type="InterPro" id="IPR000719">
    <property type="entry name" value="Prot_kinase_dom"/>
</dbReference>
<evidence type="ECO:0000256" key="6">
    <source>
        <dbReference type="PROSITE-ProRule" id="PRU10141"/>
    </source>
</evidence>
<dbReference type="Gene3D" id="3.40.50.2000">
    <property type="entry name" value="Glycogen Phosphorylase B"/>
    <property type="match status" value="1"/>
</dbReference>
<keyword evidence="2" id="KW-0808">Transferase</keyword>
<protein>
    <recommendedName>
        <fullName evidence="9">Protein kinase domain-containing protein</fullName>
    </recommendedName>
</protein>
<keyword evidence="1" id="KW-0723">Serine/threonine-protein kinase</keyword>
<sequence>MGDSEVNVKAQKTVFVTVGTTSFDALVRAVDTHEFKEELSKRGYTRLLIQMGRGSYIPTKPEGGGEPLAVDYFTFSSSIADHLRAASLVISHAGSGSIFETLRLGKPLIVVVNEDLMDNHQSELAEELADRKHLYYGRPQTLHHVVADMNLDSLVPYHPGDATPVAKLINRFLVNTTAAASAGPLDLAAKNHTHKHQPYSHHQHHQGNFPSKSVLIIIISIISVMALLAIIFIVLMLRRLVKSTKTNGNIYKENTGLINTSCRSIAQTAVDFNSSPDVKGGCLQGGNSGRPLKAPADKGVQVFSYKELEEATDKFSEANVIGHGGFGVVYKGVLRDGTVAAIKMLRREGRQGERAFRFEVDLLSRLHSPYLVELLGYCADQHHRLLIFECMPHGTLQRHLHPTNNHQPLDWGTRLRIALDCAEALEFLHEHAIPSVIHRDFKCSNVLLDQNFRAKVSDFGLAKMGSDKINGQISTRVLGTTGYLAPEYASTGRLTTKSDVYSYGVVLLELLTGRVPVDTKRPPGEHVLVSWALPRLTNREKVLEMVDPALQGQFSKRDLIQIAAIAAMCVQPEAEYRPLMTDVVPSLIPLVQNSSYGASSGSSRFHNQIPSPRC</sequence>
<keyword evidence="8" id="KW-0812">Transmembrane</keyword>
<dbReference type="GO" id="GO:0005524">
    <property type="term" value="F:ATP binding"/>
    <property type="evidence" value="ECO:0007669"/>
    <property type="project" value="UniProtKB-UniRule"/>
</dbReference>
<dbReference type="Proteomes" id="UP000290289">
    <property type="component" value="Chromosome 4"/>
</dbReference>
<dbReference type="PANTHER" id="PTHR47989">
    <property type="entry name" value="OS01G0750732 PROTEIN"/>
    <property type="match status" value="1"/>
</dbReference>
<evidence type="ECO:0000256" key="3">
    <source>
        <dbReference type="ARBA" id="ARBA00022741"/>
    </source>
</evidence>
<dbReference type="InterPro" id="IPR017441">
    <property type="entry name" value="Protein_kinase_ATP_BS"/>
</dbReference>
<accession>A0A498K3D3</accession>
<feature type="compositionally biased region" description="Polar residues" evidence="7">
    <location>
        <begin position="604"/>
        <end position="614"/>
    </location>
</feature>
<feature type="binding site" evidence="6">
    <location>
        <position position="343"/>
    </location>
    <ligand>
        <name>ATP</name>
        <dbReference type="ChEBI" id="CHEBI:30616"/>
    </ligand>
</feature>
<dbReference type="SUPFAM" id="SSF53756">
    <property type="entry name" value="UDP-Glycosyltransferase/glycogen phosphorylase"/>
    <property type="match status" value="1"/>
</dbReference>
<gene>
    <name evidence="10" type="ORF">DVH24_015227</name>
</gene>
<keyword evidence="8" id="KW-0472">Membrane</keyword>
<dbReference type="InterPro" id="IPR011009">
    <property type="entry name" value="Kinase-like_dom_sf"/>
</dbReference>
<reference evidence="10 11" key="1">
    <citation type="submission" date="2018-10" db="EMBL/GenBank/DDBJ databases">
        <title>A high-quality apple genome assembly.</title>
        <authorList>
            <person name="Hu J."/>
        </authorList>
    </citation>
    <scope>NUCLEOTIDE SEQUENCE [LARGE SCALE GENOMIC DNA]</scope>
    <source>
        <strain evidence="11">cv. HFTH1</strain>
        <tissue evidence="10">Young leaf</tissue>
    </source>
</reference>
<dbReference type="AlphaFoldDB" id="A0A498K3D3"/>
<dbReference type="GO" id="GO:0016758">
    <property type="term" value="F:hexosyltransferase activity"/>
    <property type="evidence" value="ECO:0007669"/>
    <property type="project" value="InterPro"/>
</dbReference>
<dbReference type="InterPro" id="IPR007235">
    <property type="entry name" value="Glyco_trans_28_C"/>
</dbReference>
<organism evidence="10 11">
    <name type="scientific">Malus domestica</name>
    <name type="common">Apple</name>
    <name type="synonym">Pyrus malus</name>
    <dbReference type="NCBI Taxonomy" id="3750"/>
    <lineage>
        <taxon>Eukaryota</taxon>
        <taxon>Viridiplantae</taxon>
        <taxon>Streptophyta</taxon>
        <taxon>Embryophyta</taxon>
        <taxon>Tracheophyta</taxon>
        <taxon>Spermatophyta</taxon>
        <taxon>Magnoliopsida</taxon>
        <taxon>eudicotyledons</taxon>
        <taxon>Gunneridae</taxon>
        <taxon>Pentapetalae</taxon>
        <taxon>rosids</taxon>
        <taxon>fabids</taxon>
        <taxon>Rosales</taxon>
        <taxon>Rosaceae</taxon>
        <taxon>Amygdaloideae</taxon>
        <taxon>Maleae</taxon>
        <taxon>Malus</taxon>
    </lineage>
</organism>
<dbReference type="FunFam" id="3.30.200.20:FF:000376">
    <property type="entry name" value="Serine/threonine-protein kinase PBS1"/>
    <property type="match status" value="1"/>
</dbReference>
<evidence type="ECO:0000256" key="1">
    <source>
        <dbReference type="ARBA" id="ARBA00022527"/>
    </source>
</evidence>
<keyword evidence="3 6" id="KW-0547">Nucleotide-binding</keyword>
<dbReference type="PROSITE" id="PS50011">
    <property type="entry name" value="PROTEIN_KINASE_DOM"/>
    <property type="match status" value="1"/>
</dbReference>
<dbReference type="Gene3D" id="1.10.510.10">
    <property type="entry name" value="Transferase(Phosphotransferase) domain 1"/>
    <property type="match status" value="1"/>
</dbReference>
<keyword evidence="4" id="KW-0418">Kinase</keyword>
<feature type="transmembrane region" description="Helical" evidence="8">
    <location>
        <begin position="214"/>
        <end position="237"/>
    </location>
</feature>
<feature type="domain" description="Protein kinase" evidence="9">
    <location>
        <begin position="315"/>
        <end position="591"/>
    </location>
</feature>
<dbReference type="PROSITE" id="PS00107">
    <property type="entry name" value="PROTEIN_KINASE_ATP"/>
    <property type="match status" value="1"/>
</dbReference>
<dbReference type="InterPro" id="IPR008271">
    <property type="entry name" value="Ser/Thr_kinase_AS"/>
</dbReference>
<dbReference type="FunFam" id="1.10.510.10:FF:000051">
    <property type="entry name" value="Receptor-like serine/threonine-protein kinase ALE2"/>
    <property type="match status" value="1"/>
</dbReference>
<dbReference type="CDD" id="cd14066">
    <property type="entry name" value="STKc_IRAK"/>
    <property type="match status" value="1"/>
</dbReference>
<evidence type="ECO:0000256" key="7">
    <source>
        <dbReference type="SAM" id="MobiDB-lite"/>
    </source>
</evidence>
<dbReference type="SUPFAM" id="SSF56112">
    <property type="entry name" value="Protein kinase-like (PK-like)"/>
    <property type="match status" value="1"/>
</dbReference>
<dbReference type="PANTHER" id="PTHR47989:SF2">
    <property type="entry name" value="SERINE_THREONINE-PROTEIN KINASE PBL7-RELATED"/>
    <property type="match status" value="1"/>
</dbReference>
<evidence type="ECO:0000259" key="9">
    <source>
        <dbReference type="PROSITE" id="PS50011"/>
    </source>
</evidence>
<dbReference type="FunFam" id="3.40.50.2000:FF:000161">
    <property type="entry name" value="UDP-N-acetylglucosamine transferase subunit alg13"/>
    <property type="match status" value="1"/>
</dbReference>
<feature type="region of interest" description="Disordered" evidence="7">
    <location>
        <begin position="595"/>
        <end position="614"/>
    </location>
</feature>